<dbReference type="InParanoid" id="A0A7M7TGD8"/>
<dbReference type="RefSeq" id="XP_782194.1">
    <property type="nucleotide sequence ID" value="XM_777101.4"/>
</dbReference>
<dbReference type="GeneID" id="576833"/>
<evidence type="ECO:0000256" key="1">
    <source>
        <dbReference type="ARBA" id="ARBA00004141"/>
    </source>
</evidence>
<evidence type="ECO:0000256" key="5">
    <source>
        <dbReference type="SAM" id="Phobius"/>
    </source>
</evidence>
<dbReference type="OMA" id="PKWLVGP"/>
<dbReference type="PANTHER" id="PTHR12489:SF19">
    <property type="entry name" value="LHFPL TETRASPAN SUBFAMILY MEMBER 2 PROTEIN"/>
    <property type="match status" value="1"/>
</dbReference>
<name>A0A7M7TGD8_STRPU</name>
<proteinExistence type="predicted"/>
<evidence type="ECO:0008006" key="8">
    <source>
        <dbReference type="Google" id="ProtNLM"/>
    </source>
</evidence>
<dbReference type="Gene3D" id="1.20.140.150">
    <property type="match status" value="1"/>
</dbReference>
<feature type="transmembrane region" description="Helical" evidence="5">
    <location>
        <begin position="146"/>
        <end position="168"/>
    </location>
</feature>
<accession>A0A7M7TGD8</accession>
<keyword evidence="7" id="KW-1185">Reference proteome</keyword>
<reference evidence="6" key="2">
    <citation type="submission" date="2021-01" db="UniProtKB">
        <authorList>
            <consortium name="EnsemblMetazoa"/>
        </authorList>
    </citation>
    <scope>IDENTIFICATION</scope>
</reference>
<keyword evidence="3 5" id="KW-1133">Transmembrane helix</keyword>
<dbReference type="PANTHER" id="PTHR12489">
    <property type="entry name" value="LIPOMA HMGIC FUSION PARTNER-LIKE PROTEIN"/>
    <property type="match status" value="1"/>
</dbReference>
<dbReference type="InterPro" id="IPR019372">
    <property type="entry name" value="LHFPL"/>
</dbReference>
<feature type="transmembrane region" description="Helical" evidence="5">
    <location>
        <begin position="110"/>
        <end position="134"/>
    </location>
</feature>
<feature type="transmembrane region" description="Helical" evidence="5">
    <location>
        <begin position="194"/>
        <end position="215"/>
    </location>
</feature>
<dbReference type="KEGG" id="spu:576833"/>
<dbReference type="GO" id="GO:0016020">
    <property type="term" value="C:membrane"/>
    <property type="evidence" value="ECO:0000318"/>
    <property type="project" value="GO_Central"/>
</dbReference>
<protein>
    <recommendedName>
        <fullName evidence="8">Lipoma HMGIC fusion partner-like 2 protein</fullName>
    </recommendedName>
</protein>
<evidence type="ECO:0000313" key="7">
    <source>
        <dbReference type="Proteomes" id="UP000007110"/>
    </source>
</evidence>
<reference evidence="7" key="1">
    <citation type="submission" date="2015-02" db="EMBL/GenBank/DDBJ databases">
        <title>Genome sequencing for Strongylocentrotus purpuratus.</title>
        <authorList>
            <person name="Murali S."/>
            <person name="Liu Y."/>
            <person name="Vee V."/>
            <person name="English A."/>
            <person name="Wang M."/>
            <person name="Skinner E."/>
            <person name="Han Y."/>
            <person name="Muzny D.M."/>
            <person name="Worley K.C."/>
            <person name="Gibbs R.A."/>
        </authorList>
    </citation>
    <scope>NUCLEOTIDE SEQUENCE</scope>
</reference>
<evidence type="ECO:0000313" key="6">
    <source>
        <dbReference type="EnsemblMetazoa" id="XP_782194"/>
    </source>
</evidence>
<dbReference type="AlphaFoldDB" id="A0A7M7TGD8"/>
<comment type="subcellular location">
    <subcellularLocation>
        <location evidence="1">Membrane</location>
        <topology evidence="1">Multi-pass membrane protein</topology>
    </subcellularLocation>
</comment>
<dbReference type="FunCoup" id="A0A7M7TGD8">
    <property type="interactions" value="299"/>
</dbReference>
<evidence type="ECO:0000256" key="4">
    <source>
        <dbReference type="ARBA" id="ARBA00023136"/>
    </source>
</evidence>
<keyword evidence="4 5" id="KW-0472">Membrane</keyword>
<dbReference type="Pfam" id="PF10242">
    <property type="entry name" value="L_HMGIC_fpl"/>
    <property type="match status" value="1"/>
</dbReference>
<dbReference type="OrthoDB" id="10048434at2759"/>
<sequence>MCYVIVTIRSLFWTLLSVAIVLGHLVALMTSQWLLGEEATINSASNLYETNNSTAPQDMVGPVETYTPTLGVFMRCAEIFRAIQSEGGSTSNQVECTSYINDFMDLPSGFWRAMVIFYAAGFFVLTVVAFLSVFSLCFRSLCKKSLFTVCGFIQAIAGLLILISLVFYPAGWGAERVQDLCGPDAAPFQPGTCAIGWSFFVAVGSTVATFLSAVLSVQAEIATSSDDVQDEILKGKYIICLP</sequence>
<keyword evidence="2 5" id="KW-0812">Transmembrane</keyword>
<dbReference type="Proteomes" id="UP000007110">
    <property type="component" value="Unassembled WGS sequence"/>
</dbReference>
<evidence type="ECO:0000256" key="2">
    <source>
        <dbReference type="ARBA" id="ARBA00022692"/>
    </source>
</evidence>
<dbReference type="CTD" id="10184"/>
<dbReference type="EnsemblMetazoa" id="XM_777101">
    <property type="protein sequence ID" value="XP_782194"/>
    <property type="gene ID" value="LOC576833"/>
</dbReference>
<organism evidence="6 7">
    <name type="scientific">Strongylocentrotus purpuratus</name>
    <name type="common">Purple sea urchin</name>
    <dbReference type="NCBI Taxonomy" id="7668"/>
    <lineage>
        <taxon>Eukaryota</taxon>
        <taxon>Metazoa</taxon>
        <taxon>Echinodermata</taxon>
        <taxon>Eleutherozoa</taxon>
        <taxon>Echinozoa</taxon>
        <taxon>Echinoidea</taxon>
        <taxon>Euechinoidea</taxon>
        <taxon>Echinacea</taxon>
        <taxon>Camarodonta</taxon>
        <taxon>Echinidea</taxon>
        <taxon>Strongylocentrotidae</taxon>
        <taxon>Strongylocentrotus</taxon>
    </lineage>
</organism>
<evidence type="ECO:0000256" key="3">
    <source>
        <dbReference type="ARBA" id="ARBA00022989"/>
    </source>
</evidence>
<feature type="transmembrane region" description="Helical" evidence="5">
    <location>
        <begin position="12"/>
        <end position="35"/>
    </location>
</feature>